<dbReference type="PRINTS" id="PR00368">
    <property type="entry name" value="FADPNR"/>
</dbReference>
<accession>A0A2U0I8E3</accession>
<evidence type="ECO:0000259" key="5">
    <source>
        <dbReference type="Pfam" id="PF07992"/>
    </source>
</evidence>
<protein>
    <submittedName>
        <fullName evidence="6">FAD-dependent oxidoreductase</fullName>
    </submittedName>
</protein>
<proteinExistence type="inferred from homology"/>
<evidence type="ECO:0000256" key="4">
    <source>
        <dbReference type="ARBA" id="ARBA00022827"/>
    </source>
</evidence>
<dbReference type="Pfam" id="PF07992">
    <property type="entry name" value="Pyr_redox_2"/>
    <property type="match status" value="1"/>
</dbReference>
<comment type="cofactor">
    <cofactor evidence="1">
        <name>FAD</name>
        <dbReference type="ChEBI" id="CHEBI:57692"/>
    </cofactor>
</comment>
<dbReference type="OrthoDB" id="9792592at2"/>
<keyword evidence="4" id="KW-0274">FAD</keyword>
<dbReference type="Proteomes" id="UP000245962">
    <property type="component" value="Unassembled WGS sequence"/>
</dbReference>
<gene>
    <name evidence="6" type="ORF">DDV96_02390</name>
</gene>
<dbReference type="PANTHER" id="PTHR43429">
    <property type="entry name" value="PYRIDINE NUCLEOTIDE-DISULFIDE OXIDOREDUCTASE DOMAIN-CONTAINING"/>
    <property type="match status" value="1"/>
</dbReference>
<comment type="caution">
    <text evidence="6">The sequence shown here is derived from an EMBL/GenBank/DDBJ whole genome shotgun (WGS) entry which is preliminary data.</text>
</comment>
<evidence type="ECO:0000256" key="3">
    <source>
        <dbReference type="ARBA" id="ARBA00022630"/>
    </source>
</evidence>
<evidence type="ECO:0000256" key="1">
    <source>
        <dbReference type="ARBA" id="ARBA00001974"/>
    </source>
</evidence>
<dbReference type="SUPFAM" id="SSF51905">
    <property type="entry name" value="FAD/NAD(P)-binding domain"/>
    <property type="match status" value="1"/>
</dbReference>
<name>A0A2U0I8E3_9FLAO</name>
<evidence type="ECO:0000313" key="7">
    <source>
        <dbReference type="Proteomes" id="UP000245962"/>
    </source>
</evidence>
<organism evidence="6 7">
    <name type="scientific">Marixanthomonas spongiae</name>
    <dbReference type="NCBI Taxonomy" id="2174845"/>
    <lineage>
        <taxon>Bacteria</taxon>
        <taxon>Pseudomonadati</taxon>
        <taxon>Bacteroidota</taxon>
        <taxon>Flavobacteriia</taxon>
        <taxon>Flavobacteriales</taxon>
        <taxon>Flavobacteriaceae</taxon>
        <taxon>Marixanthomonas</taxon>
    </lineage>
</organism>
<feature type="domain" description="FAD/NAD(P)-binding" evidence="5">
    <location>
        <begin position="3"/>
        <end position="282"/>
    </location>
</feature>
<keyword evidence="3" id="KW-0285">Flavoprotein</keyword>
<evidence type="ECO:0000256" key="2">
    <source>
        <dbReference type="ARBA" id="ARBA00006442"/>
    </source>
</evidence>
<dbReference type="Gene3D" id="3.50.50.60">
    <property type="entry name" value="FAD/NAD(P)-binding domain"/>
    <property type="match status" value="2"/>
</dbReference>
<dbReference type="InterPro" id="IPR023753">
    <property type="entry name" value="FAD/NAD-binding_dom"/>
</dbReference>
<dbReference type="InterPro" id="IPR050260">
    <property type="entry name" value="FAD-bd_OxRdtase"/>
</dbReference>
<reference evidence="6 7" key="1">
    <citation type="submission" date="2018-04" db="EMBL/GenBank/DDBJ databases">
        <title>Marixanthomonas spongiae HN-E44 sp. nov., isolated from a marine sponge.</title>
        <authorList>
            <person name="Luo L."/>
            <person name="Zhuang L."/>
        </authorList>
    </citation>
    <scope>NUCLEOTIDE SEQUENCE [LARGE SCALE GENOMIC DNA]</scope>
    <source>
        <strain evidence="6 7">HN-E44</strain>
    </source>
</reference>
<dbReference type="InterPro" id="IPR036188">
    <property type="entry name" value="FAD/NAD-bd_sf"/>
</dbReference>
<dbReference type="EMBL" id="QEHR01000001">
    <property type="protein sequence ID" value="PVW17373.1"/>
    <property type="molecule type" value="Genomic_DNA"/>
</dbReference>
<sequence>MEHIVIIGNGIAGVTAARHIRKNSDKKVTLISAEADYFFSRTALMYVYMGHMRWWDIEPYESYFWEKNDLNLKNAYVEKVDTDAKTLHFAEGGTTQYDKLIIASGSTTNTYGWEGLDLNGVQGLVTKQDLEELEKNAPNKEECPHAVIVGGGLIGVEMAEMLRTRGIEVTMLVREEAFWTNALPHGEAEMLSRHIQSHGVDIRHETNLDKIIGDEDGNVRSVIVKETGEEIPCKVVGITTGVKPNIKFLKDSGIETDKGILVNRKLETNVRDVYASGDCAQQREPIGNRPPVEAVWYTGRIMGETVAQTICGNPWEYNPGNWFNSAKFFDIEYQTYGWVQPKERRKDFEAQFHWKCKSDLRAVTVSYHKETNEFLGINTFGIRMRHEVFDRWLNENRDVDYVMQHLKQANFDPEFYKRYENEIYSAYKDQQPVTT</sequence>
<dbReference type="RefSeq" id="WP_116693122.1">
    <property type="nucleotide sequence ID" value="NZ_QEHR01000001.1"/>
</dbReference>
<dbReference type="PRINTS" id="PR00411">
    <property type="entry name" value="PNDRDTASEI"/>
</dbReference>
<dbReference type="PANTHER" id="PTHR43429:SF3">
    <property type="entry name" value="NITRITE REDUCTASE [NAD(P)H]"/>
    <property type="match status" value="1"/>
</dbReference>
<dbReference type="AlphaFoldDB" id="A0A2U0I8E3"/>
<keyword evidence="7" id="KW-1185">Reference proteome</keyword>
<evidence type="ECO:0000313" key="6">
    <source>
        <dbReference type="EMBL" id="PVW17373.1"/>
    </source>
</evidence>
<comment type="similarity">
    <text evidence="2">Belongs to the FAD-dependent oxidoreductase family.</text>
</comment>
<dbReference type="GO" id="GO:0016491">
    <property type="term" value="F:oxidoreductase activity"/>
    <property type="evidence" value="ECO:0007669"/>
    <property type="project" value="InterPro"/>
</dbReference>